<dbReference type="Gramene" id="KFK23305">
    <property type="protein sequence ID" value="KFK23305"/>
    <property type="gene ID" value="AALP_AAs57377U000100"/>
</dbReference>
<name>A0A087G0A3_ARAAL</name>
<dbReference type="GO" id="GO:0003676">
    <property type="term" value="F:nucleic acid binding"/>
    <property type="evidence" value="ECO:0007669"/>
    <property type="project" value="InterPro"/>
</dbReference>
<dbReference type="Proteomes" id="UP000029120">
    <property type="component" value="Unassembled WGS sequence"/>
</dbReference>
<dbReference type="InterPro" id="IPR001878">
    <property type="entry name" value="Znf_CCHC"/>
</dbReference>
<keyword evidence="1" id="KW-0863">Zinc-finger</keyword>
<dbReference type="PANTHER" id="PTHR46888">
    <property type="entry name" value="ZINC KNUCKLE DOMAINCONTAINING PROTEIN-RELATED"/>
    <property type="match status" value="1"/>
</dbReference>
<dbReference type="OrthoDB" id="1112600at2759"/>
<evidence type="ECO:0000313" key="4">
    <source>
        <dbReference type="EMBL" id="KFK23305.1"/>
    </source>
</evidence>
<dbReference type="eggNOG" id="KOG0017">
    <property type="taxonomic scope" value="Eukaryota"/>
</dbReference>
<dbReference type="PROSITE" id="PS00141">
    <property type="entry name" value="ASP_PROTEASE"/>
    <property type="match status" value="1"/>
</dbReference>
<keyword evidence="5" id="KW-1185">Reference proteome</keyword>
<evidence type="ECO:0000313" key="5">
    <source>
        <dbReference type="Proteomes" id="UP000029120"/>
    </source>
</evidence>
<sequence>SRVELVEVAAQIEEDLREQAAIVVPAVQPRRPQQQQVQQMQQAGPGKDGKPAQGQKRKWEGASGSGQSGRGCYICGSLDHQRASCPKRSEVRGVRTCYQCGESGHIRPNCPKLQPLAVAVVQPVAQYGPVQHLDQIAAMERPPAITAPGEPSSRPITGTLFVGGCESHVLFDSGASNCFITPDHAERSGIRGDAGERTGPVMVAGGEFLATHGRAKE</sequence>
<dbReference type="Pfam" id="PF00098">
    <property type="entry name" value="zf-CCHC"/>
    <property type="match status" value="2"/>
</dbReference>
<evidence type="ECO:0000259" key="3">
    <source>
        <dbReference type="PROSITE" id="PS50158"/>
    </source>
</evidence>
<gene>
    <name evidence="4" type="ORF">AALP_AAs57377U000100</name>
</gene>
<dbReference type="SMART" id="SM00343">
    <property type="entry name" value="ZnF_C2HC"/>
    <property type="match status" value="2"/>
</dbReference>
<dbReference type="EMBL" id="KL980206">
    <property type="protein sequence ID" value="KFK23305.1"/>
    <property type="molecule type" value="Genomic_DNA"/>
</dbReference>
<dbReference type="GO" id="GO:0008270">
    <property type="term" value="F:zinc ion binding"/>
    <property type="evidence" value="ECO:0007669"/>
    <property type="project" value="UniProtKB-KW"/>
</dbReference>
<dbReference type="AlphaFoldDB" id="A0A087G0A3"/>
<reference evidence="5" key="1">
    <citation type="journal article" date="2015" name="Nat. Plants">
        <title>Genome expansion of Arabis alpina linked with retrotransposition and reduced symmetric DNA methylation.</title>
        <authorList>
            <person name="Willing E.M."/>
            <person name="Rawat V."/>
            <person name="Mandakova T."/>
            <person name="Maumus F."/>
            <person name="James G.V."/>
            <person name="Nordstroem K.J."/>
            <person name="Becker C."/>
            <person name="Warthmann N."/>
            <person name="Chica C."/>
            <person name="Szarzynska B."/>
            <person name="Zytnicki M."/>
            <person name="Albani M.C."/>
            <person name="Kiefer C."/>
            <person name="Bergonzi S."/>
            <person name="Castaings L."/>
            <person name="Mateos J.L."/>
            <person name="Berns M.C."/>
            <person name="Bujdoso N."/>
            <person name="Piofczyk T."/>
            <person name="de Lorenzo L."/>
            <person name="Barrero-Sicilia C."/>
            <person name="Mateos I."/>
            <person name="Piednoel M."/>
            <person name="Hagmann J."/>
            <person name="Chen-Min-Tao R."/>
            <person name="Iglesias-Fernandez R."/>
            <person name="Schuster S.C."/>
            <person name="Alonso-Blanco C."/>
            <person name="Roudier F."/>
            <person name="Carbonero P."/>
            <person name="Paz-Ares J."/>
            <person name="Davis S.J."/>
            <person name="Pecinka A."/>
            <person name="Quesneville H."/>
            <person name="Colot V."/>
            <person name="Lysak M.A."/>
            <person name="Weigel D."/>
            <person name="Coupland G."/>
            <person name="Schneeberger K."/>
        </authorList>
    </citation>
    <scope>NUCLEOTIDE SEQUENCE [LARGE SCALE GENOMIC DNA]</scope>
    <source>
        <strain evidence="5">cv. Pajares</strain>
    </source>
</reference>
<feature type="non-terminal residue" evidence="4">
    <location>
        <position position="217"/>
    </location>
</feature>
<dbReference type="SUPFAM" id="SSF57756">
    <property type="entry name" value="Retrovirus zinc finger-like domains"/>
    <property type="match status" value="1"/>
</dbReference>
<proteinExistence type="predicted"/>
<dbReference type="InterPro" id="IPR036875">
    <property type="entry name" value="Znf_CCHC_sf"/>
</dbReference>
<keyword evidence="1" id="KW-0862">Zinc</keyword>
<dbReference type="GO" id="GO:0006508">
    <property type="term" value="P:proteolysis"/>
    <property type="evidence" value="ECO:0007669"/>
    <property type="project" value="InterPro"/>
</dbReference>
<feature type="compositionally biased region" description="Low complexity" evidence="2">
    <location>
        <begin position="27"/>
        <end position="45"/>
    </location>
</feature>
<feature type="region of interest" description="Disordered" evidence="2">
    <location>
        <begin position="27"/>
        <end position="68"/>
    </location>
</feature>
<feature type="domain" description="CCHC-type" evidence="3">
    <location>
        <begin position="97"/>
        <end position="112"/>
    </location>
</feature>
<dbReference type="InterPro" id="IPR021109">
    <property type="entry name" value="Peptidase_aspartic_dom_sf"/>
</dbReference>
<dbReference type="Gene3D" id="2.40.70.10">
    <property type="entry name" value="Acid Proteases"/>
    <property type="match status" value="1"/>
</dbReference>
<dbReference type="Gene3D" id="4.10.60.10">
    <property type="entry name" value="Zinc finger, CCHC-type"/>
    <property type="match status" value="1"/>
</dbReference>
<organism evidence="4 5">
    <name type="scientific">Arabis alpina</name>
    <name type="common">Alpine rock-cress</name>
    <dbReference type="NCBI Taxonomy" id="50452"/>
    <lineage>
        <taxon>Eukaryota</taxon>
        <taxon>Viridiplantae</taxon>
        <taxon>Streptophyta</taxon>
        <taxon>Embryophyta</taxon>
        <taxon>Tracheophyta</taxon>
        <taxon>Spermatophyta</taxon>
        <taxon>Magnoliopsida</taxon>
        <taxon>eudicotyledons</taxon>
        <taxon>Gunneridae</taxon>
        <taxon>Pentapetalae</taxon>
        <taxon>rosids</taxon>
        <taxon>malvids</taxon>
        <taxon>Brassicales</taxon>
        <taxon>Brassicaceae</taxon>
        <taxon>Arabideae</taxon>
        <taxon>Arabis</taxon>
    </lineage>
</organism>
<evidence type="ECO:0000256" key="2">
    <source>
        <dbReference type="SAM" id="MobiDB-lite"/>
    </source>
</evidence>
<keyword evidence="1" id="KW-0479">Metal-binding</keyword>
<evidence type="ECO:0000256" key="1">
    <source>
        <dbReference type="PROSITE-ProRule" id="PRU00047"/>
    </source>
</evidence>
<dbReference type="Pfam" id="PF13650">
    <property type="entry name" value="Asp_protease_2"/>
    <property type="match status" value="1"/>
</dbReference>
<dbReference type="GO" id="GO:0004190">
    <property type="term" value="F:aspartic-type endopeptidase activity"/>
    <property type="evidence" value="ECO:0007669"/>
    <property type="project" value="InterPro"/>
</dbReference>
<dbReference type="InterPro" id="IPR001969">
    <property type="entry name" value="Aspartic_peptidase_AS"/>
</dbReference>
<dbReference type="PROSITE" id="PS50158">
    <property type="entry name" value="ZF_CCHC"/>
    <property type="match status" value="1"/>
</dbReference>
<protein>
    <recommendedName>
        <fullName evidence="3">CCHC-type domain-containing protein</fullName>
    </recommendedName>
</protein>
<accession>A0A087G0A3</accession>
<dbReference type="PANTHER" id="PTHR46888:SF1">
    <property type="entry name" value="RIBONUCLEASE H"/>
    <property type="match status" value="1"/>
</dbReference>
<feature type="non-terminal residue" evidence="4">
    <location>
        <position position="1"/>
    </location>
</feature>
<dbReference type="CDD" id="cd00303">
    <property type="entry name" value="retropepsin_like"/>
    <property type="match status" value="1"/>
</dbReference>